<evidence type="ECO:0000256" key="9">
    <source>
        <dbReference type="PIRSR" id="PIRSR000112-3"/>
    </source>
</evidence>
<dbReference type="EC" id="1.1.1.6" evidence="5"/>
<feature type="binding site" evidence="9">
    <location>
        <position position="136"/>
    </location>
    <ligand>
        <name>NAD(+)</name>
        <dbReference type="ChEBI" id="CHEBI:57540"/>
    </ligand>
</feature>
<dbReference type="EMBL" id="DVOT01000079">
    <property type="protein sequence ID" value="HIV27216.1"/>
    <property type="molecule type" value="Genomic_DNA"/>
</dbReference>
<dbReference type="InterPro" id="IPR016205">
    <property type="entry name" value="Glycerol_DH"/>
</dbReference>
<keyword evidence="3 9" id="KW-0520">NAD</keyword>
<protein>
    <recommendedName>
        <fullName evidence="6">Glycerol dehydrogenase</fullName>
        <ecNumber evidence="5">1.1.1.6</ecNumber>
    </recommendedName>
</protein>
<gene>
    <name evidence="11" type="ORF">IAA64_04560</name>
</gene>
<proteinExistence type="predicted"/>
<evidence type="ECO:0000256" key="1">
    <source>
        <dbReference type="ARBA" id="ARBA00022723"/>
    </source>
</evidence>
<feature type="binding site" evidence="9">
    <location>
        <begin position="99"/>
        <end position="103"/>
    </location>
    <ligand>
        <name>NAD(+)</name>
        <dbReference type="ChEBI" id="CHEBI:57540"/>
    </ligand>
</feature>
<evidence type="ECO:0000256" key="4">
    <source>
        <dbReference type="ARBA" id="ARBA00037918"/>
    </source>
</evidence>
<dbReference type="InterPro" id="IPR001670">
    <property type="entry name" value="ADH_Fe/GldA"/>
</dbReference>
<name>A0A9D1P710_9FIRM</name>
<sequence>MNGLADDSYKFGAGRFVMRRGLLEEIGGELRYYGESPYFVGGPTALALARPRLQAGLAKAGMEGVFGVHAGQVCHEAARQKAQEARESRCDMVVAVGGGRAMDFGKLVAGELGTRVLCLPTSISTCAAYTPFSLLYTPDGRAIPGNYCYPLENAAILVDLDIMAAQPARYVIAGALDAMAKWLEIRNGSPALNKGSRPLAQMAGYWLAQFTFEGLRGQIDSALADLAAGRASQALEEMIFLNIPLTGIVSALSRGVGQSALAHELYYQLRTLFPRETMGALHGAIVGLGLLPQLYYNGEAAQVEPFRAFLRAMGAPTCLSETGFPFSPAHYAQLYQKLESSNHVGRDAAAKRRFAEAMAQIAR</sequence>
<dbReference type="GO" id="GO:0008888">
    <property type="term" value="F:glycerol dehydrogenase (NAD+) activity"/>
    <property type="evidence" value="ECO:0007669"/>
    <property type="project" value="UniProtKB-EC"/>
</dbReference>
<evidence type="ECO:0000256" key="8">
    <source>
        <dbReference type="PIRSR" id="PIRSR000112-1"/>
    </source>
</evidence>
<dbReference type="AlphaFoldDB" id="A0A9D1P710"/>
<dbReference type="Proteomes" id="UP000886884">
    <property type="component" value="Unassembled WGS sequence"/>
</dbReference>
<comment type="catalytic activity">
    <reaction evidence="7">
        <text>glycerol + NAD(+) = dihydroxyacetone + NADH + H(+)</text>
        <dbReference type="Rhea" id="RHEA:13769"/>
        <dbReference type="ChEBI" id="CHEBI:15378"/>
        <dbReference type="ChEBI" id="CHEBI:16016"/>
        <dbReference type="ChEBI" id="CHEBI:17754"/>
        <dbReference type="ChEBI" id="CHEBI:57540"/>
        <dbReference type="ChEBI" id="CHEBI:57945"/>
        <dbReference type="EC" id="1.1.1.6"/>
    </reaction>
</comment>
<evidence type="ECO:0000313" key="11">
    <source>
        <dbReference type="EMBL" id="HIV27216.1"/>
    </source>
</evidence>
<evidence type="ECO:0000313" key="12">
    <source>
        <dbReference type="Proteomes" id="UP000886884"/>
    </source>
</evidence>
<dbReference type="PIRSF" id="PIRSF000112">
    <property type="entry name" value="Glycerol_dehydrogenase"/>
    <property type="match status" value="1"/>
</dbReference>
<feature type="binding site" evidence="8">
    <location>
        <position position="263"/>
    </location>
    <ligand>
        <name>glycerol</name>
        <dbReference type="ChEBI" id="CHEBI:17754"/>
    </ligand>
</feature>
<comment type="cofactor">
    <cofactor evidence="8">
        <name>Zn(2+)</name>
        <dbReference type="ChEBI" id="CHEBI:29105"/>
    </cofactor>
    <text evidence="8">Binds 1 zinc ion per subunit.</text>
</comment>
<evidence type="ECO:0000256" key="5">
    <source>
        <dbReference type="ARBA" id="ARBA00039147"/>
    </source>
</evidence>
<keyword evidence="8" id="KW-0862">Zinc</keyword>
<evidence type="ECO:0000256" key="6">
    <source>
        <dbReference type="ARBA" id="ARBA00040132"/>
    </source>
</evidence>
<feature type="domain" description="Alcohol dehydrogenase iron-type/glycerol dehydrogenase GldA" evidence="10">
    <location>
        <begin position="15"/>
        <end position="141"/>
    </location>
</feature>
<dbReference type="GO" id="GO:0046872">
    <property type="term" value="F:metal ion binding"/>
    <property type="evidence" value="ECO:0007669"/>
    <property type="project" value="UniProtKB-KW"/>
</dbReference>
<evidence type="ECO:0000259" key="10">
    <source>
        <dbReference type="Pfam" id="PF00465"/>
    </source>
</evidence>
<feature type="binding site" evidence="8">
    <location>
        <position position="282"/>
    </location>
    <ligand>
        <name>glycerol</name>
        <dbReference type="ChEBI" id="CHEBI:17754"/>
    </ligand>
</feature>
<reference evidence="11" key="1">
    <citation type="submission" date="2020-10" db="EMBL/GenBank/DDBJ databases">
        <authorList>
            <person name="Gilroy R."/>
        </authorList>
    </citation>
    <scope>NUCLEOTIDE SEQUENCE</scope>
    <source>
        <strain evidence="11">CHK183-6373</strain>
    </source>
</reference>
<accession>A0A9D1P710</accession>
<dbReference type="Gene3D" id="1.20.1090.10">
    <property type="entry name" value="Dehydroquinate synthase-like - alpha domain"/>
    <property type="match status" value="1"/>
</dbReference>
<reference evidence="11" key="2">
    <citation type="journal article" date="2021" name="PeerJ">
        <title>Extensive microbial diversity within the chicken gut microbiome revealed by metagenomics and culture.</title>
        <authorList>
            <person name="Gilroy R."/>
            <person name="Ravi A."/>
            <person name="Getino M."/>
            <person name="Pursley I."/>
            <person name="Horton D.L."/>
            <person name="Alikhan N.F."/>
            <person name="Baker D."/>
            <person name="Gharbi K."/>
            <person name="Hall N."/>
            <person name="Watson M."/>
            <person name="Adriaenssens E.M."/>
            <person name="Foster-Nyarko E."/>
            <person name="Jarju S."/>
            <person name="Secka A."/>
            <person name="Antonio M."/>
            <person name="Oren A."/>
            <person name="Chaudhuri R.R."/>
            <person name="La Ragione R."/>
            <person name="Hildebrand F."/>
            <person name="Pallen M.J."/>
        </authorList>
    </citation>
    <scope>NUCLEOTIDE SEQUENCE</scope>
    <source>
        <strain evidence="11">CHK183-6373</strain>
    </source>
</reference>
<evidence type="ECO:0000256" key="3">
    <source>
        <dbReference type="ARBA" id="ARBA00023027"/>
    </source>
</evidence>
<evidence type="ECO:0000256" key="7">
    <source>
        <dbReference type="ARBA" id="ARBA00049006"/>
    </source>
</evidence>
<dbReference type="Pfam" id="PF00465">
    <property type="entry name" value="Fe-ADH"/>
    <property type="match status" value="1"/>
</dbReference>
<keyword evidence="2" id="KW-0560">Oxidoreductase</keyword>
<feature type="binding site" evidence="8">
    <location>
        <position position="177"/>
    </location>
    <ligand>
        <name>glycerol</name>
        <dbReference type="ChEBI" id="CHEBI:17754"/>
    </ligand>
</feature>
<dbReference type="PANTHER" id="PTHR43616:SF5">
    <property type="entry name" value="GLYCEROL DEHYDROGENASE 1"/>
    <property type="match status" value="1"/>
</dbReference>
<feature type="binding site" evidence="9">
    <location>
        <position position="130"/>
    </location>
    <ligand>
        <name>NAD(+)</name>
        <dbReference type="ChEBI" id="CHEBI:57540"/>
    </ligand>
</feature>
<evidence type="ECO:0000256" key="2">
    <source>
        <dbReference type="ARBA" id="ARBA00023002"/>
    </source>
</evidence>
<dbReference type="SUPFAM" id="SSF56796">
    <property type="entry name" value="Dehydroquinate synthase-like"/>
    <property type="match status" value="1"/>
</dbReference>
<feature type="binding site" evidence="9">
    <location>
        <begin position="121"/>
        <end position="124"/>
    </location>
    <ligand>
        <name>NAD(+)</name>
        <dbReference type="ChEBI" id="CHEBI:57540"/>
    </ligand>
</feature>
<organism evidence="11 12">
    <name type="scientific">Candidatus Ornithocaccomicrobium faecavium</name>
    <dbReference type="NCBI Taxonomy" id="2840890"/>
    <lineage>
        <taxon>Bacteria</taxon>
        <taxon>Bacillati</taxon>
        <taxon>Bacillota</taxon>
        <taxon>Clostridia</taxon>
        <taxon>Candidatus Ornithocaccomicrobium</taxon>
    </lineage>
</organism>
<keyword evidence="1 8" id="KW-0479">Metal-binding</keyword>
<comment type="caution">
    <text evidence="11">The sequence shown here is derived from an EMBL/GenBank/DDBJ whole genome shotgun (WGS) entry which is preliminary data.</text>
</comment>
<comment type="pathway">
    <text evidence="4">Polyol metabolism; glycerol fermentation; glycerone phosphate from glycerol (oxidative route): step 1/2.</text>
</comment>
<dbReference type="Gene3D" id="3.40.50.1970">
    <property type="match status" value="1"/>
</dbReference>
<dbReference type="PANTHER" id="PTHR43616">
    <property type="entry name" value="GLYCEROL DEHYDROGENASE"/>
    <property type="match status" value="1"/>
</dbReference>